<evidence type="ECO:0000256" key="3">
    <source>
        <dbReference type="ARBA" id="ARBA00022475"/>
    </source>
</evidence>
<dbReference type="RefSeq" id="WP_060536474.1">
    <property type="nucleotide sequence ID" value="NZ_CP013023.1"/>
</dbReference>
<feature type="transmembrane region" description="Helical" evidence="12">
    <location>
        <begin position="7"/>
        <end position="27"/>
    </location>
</feature>
<dbReference type="KEGG" id="pbv:AR543_22230"/>
<dbReference type="AlphaFoldDB" id="A0A172ZLC6"/>
<accession>A0A172ZLC6</accession>
<evidence type="ECO:0000313" key="15">
    <source>
        <dbReference type="Proteomes" id="UP000078148"/>
    </source>
</evidence>
<dbReference type="OrthoDB" id="513492at2"/>
<name>A0A172ZLC6_9BACL</name>
<feature type="domain" description="EamA" evidence="13">
    <location>
        <begin position="7"/>
        <end position="119"/>
    </location>
</feature>
<keyword evidence="4" id="KW-0444">Lipid biosynthesis</keyword>
<protein>
    <recommendedName>
        <fullName evidence="13">EamA domain-containing protein</fullName>
    </recommendedName>
</protein>
<comment type="subcellular location">
    <subcellularLocation>
        <location evidence="1">Cell membrane</location>
        <topology evidence="1">Multi-pass membrane protein</topology>
    </subcellularLocation>
</comment>
<proteinExistence type="inferred from homology"/>
<dbReference type="InterPro" id="IPR000390">
    <property type="entry name" value="Small_drug/metabolite_transptr"/>
</dbReference>
<comment type="similarity">
    <text evidence="2">Belongs to the EamA transporter family.</text>
</comment>
<dbReference type="GO" id="GO:0022857">
    <property type="term" value="F:transmembrane transporter activity"/>
    <property type="evidence" value="ECO:0007669"/>
    <property type="project" value="InterPro"/>
</dbReference>
<feature type="transmembrane region" description="Helical" evidence="12">
    <location>
        <begin position="47"/>
        <end position="69"/>
    </location>
</feature>
<evidence type="ECO:0000259" key="13">
    <source>
        <dbReference type="Pfam" id="PF00892"/>
    </source>
</evidence>
<evidence type="ECO:0000256" key="12">
    <source>
        <dbReference type="SAM" id="Phobius"/>
    </source>
</evidence>
<keyword evidence="6" id="KW-0441">Lipid A biosynthesis</keyword>
<dbReference type="Gene3D" id="1.10.3730.20">
    <property type="match status" value="1"/>
</dbReference>
<sequence length="121" mass="13151">MFKSDTFISYTLLLLNILMLVSGQAFFKLGLEKLGGVNLGNAWKALLSPTIIIGLGLYAVATLVWFVVLSRLPLSVAYPIQSLAYVLGIVLSIMMFHETVSTMKWIGAAIIVIGVLFIATD</sequence>
<evidence type="ECO:0000256" key="8">
    <source>
        <dbReference type="ARBA" id="ARBA00022985"/>
    </source>
</evidence>
<evidence type="ECO:0000256" key="9">
    <source>
        <dbReference type="ARBA" id="ARBA00022989"/>
    </source>
</evidence>
<keyword evidence="5" id="KW-0997">Cell inner membrane</keyword>
<evidence type="ECO:0000256" key="5">
    <source>
        <dbReference type="ARBA" id="ARBA00022519"/>
    </source>
</evidence>
<dbReference type="GO" id="GO:0009103">
    <property type="term" value="P:lipopolysaccharide biosynthetic process"/>
    <property type="evidence" value="ECO:0007669"/>
    <property type="project" value="UniProtKB-KW"/>
</dbReference>
<evidence type="ECO:0000256" key="11">
    <source>
        <dbReference type="ARBA" id="ARBA00023136"/>
    </source>
</evidence>
<dbReference type="STRING" id="1616788.AR543_22230"/>
<evidence type="ECO:0000256" key="10">
    <source>
        <dbReference type="ARBA" id="ARBA00023098"/>
    </source>
</evidence>
<reference evidence="15" key="1">
    <citation type="submission" date="2015-10" db="EMBL/GenBank/DDBJ databases">
        <title>Genome of Paenibacillus bovis sp. nov.</title>
        <authorList>
            <person name="Wu Z."/>
            <person name="Gao C."/>
            <person name="Liu Z."/>
            <person name="Zheng H."/>
        </authorList>
    </citation>
    <scope>NUCLEOTIDE SEQUENCE [LARGE SCALE GENOMIC DNA]</scope>
    <source>
        <strain evidence="15">BD3526</strain>
    </source>
</reference>
<dbReference type="Pfam" id="PF00892">
    <property type="entry name" value="EamA"/>
    <property type="match status" value="1"/>
</dbReference>
<dbReference type="InterPro" id="IPR000620">
    <property type="entry name" value="EamA_dom"/>
</dbReference>
<keyword evidence="11 12" id="KW-0472">Membrane</keyword>
<evidence type="ECO:0000256" key="2">
    <source>
        <dbReference type="ARBA" id="ARBA00007362"/>
    </source>
</evidence>
<reference evidence="14 15" key="2">
    <citation type="journal article" date="2016" name="Int. J. Syst. Evol. Microbiol.">
        <title>Paenibacillus bovis sp. nov., isolated from raw yak (Bos grunniens) milk.</title>
        <authorList>
            <person name="Gao C."/>
            <person name="Han J."/>
            <person name="Liu Z."/>
            <person name="Xu X."/>
            <person name="Hang F."/>
            <person name="Wu Z."/>
        </authorList>
    </citation>
    <scope>NUCLEOTIDE SEQUENCE [LARGE SCALE GENOMIC DNA]</scope>
    <source>
        <strain evidence="14 15">BD3526</strain>
    </source>
</reference>
<evidence type="ECO:0000256" key="4">
    <source>
        <dbReference type="ARBA" id="ARBA00022516"/>
    </source>
</evidence>
<gene>
    <name evidence="14" type="ORF">AR543_22230</name>
</gene>
<organism evidence="14 15">
    <name type="scientific">Paenibacillus bovis</name>
    <dbReference type="NCBI Taxonomy" id="1616788"/>
    <lineage>
        <taxon>Bacteria</taxon>
        <taxon>Bacillati</taxon>
        <taxon>Bacillota</taxon>
        <taxon>Bacilli</taxon>
        <taxon>Bacillales</taxon>
        <taxon>Paenibacillaceae</taxon>
        <taxon>Paenibacillus</taxon>
    </lineage>
</organism>
<keyword evidence="8" id="KW-0448">Lipopolysaccharide biosynthesis</keyword>
<keyword evidence="15" id="KW-1185">Reference proteome</keyword>
<evidence type="ECO:0000256" key="1">
    <source>
        <dbReference type="ARBA" id="ARBA00004651"/>
    </source>
</evidence>
<feature type="transmembrane region" description="Helical" evidence="12">
    <location>
        <begin position="76"/>
        <end position="96"/>
    </location>
</feature>
<keyword evidence="9 12" id="KW-1133">Transmembrane helix</keyword>
<dbReference type="PANTHER" id="PTHR30561">
    <property type="entry name" value="SMR FAMILY PROTON-DEPENDENT DRUG EFFLUX TRANSPORTER SUGE"/>
    <property type="match status" value="1"/>
</dbReference>
<evidence type="ECO:0000256" key="6">
    <source>
        <dbReference type="ARBA" id="ARBA00022556"/>
    </source>
</evidence>
<dbReference type="Proteomes" id="UP000078148">
    <property type="component" value="Chromosome"/>
</dbReference>
<evidence type="ECO:0000256" key="7">
    <source>
        <dbReference type="ARBA" id="ARBA00022692"/>
    </source>
</evidence>
<dbReference type="GO" id="GO:0005886">
    <property type="term" value="C:plasma membrane"/>
    <property type="evidence" value="ECO:0007669"/>
    <property type="project" value="UniProtKB-SubCell"/>
</dbReference>
<dbReference type="SUPFAM" id="SSF103481">
    <property type="entry name" value="Multidrug resistance efflux transporter EmrE"/>
    <property type="match status" value="1"/>
</dbReference>
<dbReference type="PANTHER" id="PTHR30561:SF9">
    <property type="entry name" value="4-AMINO-4-DEOXY-L-ARABINOSE-PHOSPHOUNDECAPRENOL FLIPPASE SUBUNIT ARNF-RELATED"/>
    <property type="match status" value="1"/>
</dbReference>
<feature type="transmembrane region" description="Helical" evidence="12">
    <location>
        <begin position="102"/>
        <end position="120"/>
    </location>
</feature>
<keyword evidence="3" id="KW-1003">Cell membrane</keyword>
<keyword evidence="10" id="KW-0443">Lipid metabolism</keyword>
<dbReference type="InterPro" id="IPR037185">
    <property type="entry name" value="EmrE-like"/>
</dbReference>
<dbReference type="EMBL" id="CP013023">
    <property type="protein sequence ID" value="ANF98436.1"/>
    <property type="molecule type" value="Genomic_DNA"/>
</dbReference>
<evidence type="ECO:0000313" key="14">
    <source>
        <dbReference type="EMBL" id="ANF98436.1"/>
    </source>
</evidence>
<keyword evidence="7 12" id="KW-0812">Transmembrane</keyword>